<name>A0A972K569_9BACL</name>
<comment type="caution">
    <text evidence="3">The sequence shown here is derived from an EMBL/GenBank/DDBJ whole genome shotgun (WGS) entry which is preliminary data.</text>
</comment>
<dbReference type="InterPro" id="IPR030395">
    <property type="entry name" value="GP_PDE_dom"/>
</dbReference>
<dbReference type="EMBL" id="WHOD01000102">
    <property type="protein sequence ID" value="NOU96742.1"/>
    <property type="molecule type" value="Genomic_DNA"/>
</dbReference>
<dbReference type="GO" id="GO:0004553">
    <property type="term" value="F:hydrolase activity, hydrolyzing O-glycosyl compounds"/>
    <property type="evidence" value="ECO:0007669"/>
    <property type="project" value="InterPro"/>
</dbReference>
<dbReference type="Pfam" id="PF06439">
    <property type="entry name" value="3keto-disac_hyd"/>
    <property type="match status" value="1"/>
</dbReference>
<dbReference type="Pfam" id="PF03009">
    <property type="entry name" value="GDPD"/>
    <property type="match status" value="1"/>
</dbReference>
<dbReference type="RefSeq" id="WP_171654989.1">
    <property type="nucleotide sequence ID" value="NZ_WHOD01000102.1"/>
</dbReference>
<dbReference type="PROSITE" id="PS51704">
    <property type="entry name" value="GP_PDE"/>
    <property type="match status" value="1"/>
</dbReference>
<sequence>MNKRIAKLLQMTTIAALISSLFQPAAYLPQAHAADAGRKSLEVTRTLTAPVIDGKLDESLWKLDQPLSAKVGQGTFKDSKFGLLWDNQYLYIGVQADDDNLISSATGSWFEQDNINIFLDPTQHQSGPFAKDDMQIGFVYQSDTTTPEFHFGAALNNHSGKDEKKILRAITQTATGWASEIAVPWDMLNFNPLLKKQLGLEISATDRYGSTSSEQRTSYWSAYNSTSFWNDTSGYGSLTLVDSNPVTGSVNPVLLQDNFDSYASGAIPTNWTSDVNAGSDPFTVVKDTYGNGRLSFNGNATGKQSRIIAPVQWDNYVIEADVRFDAFLNTGRWASIMFRAPSNGKPTYSQMAIKPNGIIETAYRKADGSWVSPISATGATLAVNKDYTMKLRVFDNNVKQYFKVKSDAAFTLYGDKNLTADVLPEKGRVGFQGDQSKLSFDNFKVTRITADRLDVTMPATLEALSGETNVTSSVYFSDGITESPSVDRVKLYSMDESIIKISNNKIYPLKPGKVTIKAVYANAEASKEITVTPSLSGVKAVTLKHDEGYILAVADQAINPNTITLKAEFNDLSTGNVAGDLVAWSSTSPDIVTTGGQIVVKKKGVYTITGQKDNATVSIMVVAKDAGDAEYVLYEENFDNLAAGSLPTGWTRKEGTTASAAVVASGAFEMNASASPDNPSRVLLPSYLGSFGNYKIEADVTHLAANDAARWHSIMYRIQNHDYPYYQMAVRKDATAVNGIEFAERTPANGWNVIDRGSNTEAIDPAKMYHYTVKVHGNRVQESIDNRIMVDTDAATAYTKGEIGLQSNGSKMKVDNIRVTLQQDALPPIPNGRFVTVAEPDTRIAMAASIVTELQSAEDVAKLSSPSLPSTVILHVAPGLKVTDSTGKTEIGSLESLLGTIEGRIIPTFYVKDESTVDQLVEYLKTNNWEDAAVVSDNGELIKRARTAYPVIRGIVDFSAAEDLSKDKLLDVRRKTAASLARIAILPQSVSTRDNVSYLQERMIMVWTKDVASQADKNINMHQLITTGVNGIVTDAPATALNALKVYSKNTTLIRKPYIIAHRGMPSTSPENTIESNRLGLEAGAEFIENDMYLTKDGRIAILHDGSLERTTNGTGNIENYTMEELKKLNANKPFPIGFPDVKIPTLDEQIDLAREKGAMVMAEIKTSTPAAVDAYVKLIKDMNAEGLVDTMSFDMNQLKRMAELMPEMPLGLLTGGYASETNVNKSLRETIKLLQSLNASYNTSYSGLGKNFMEAAKHRGIIISPWTFNNKNDFMNYMKLGVFGITTDYASWASYWAASIKPEKDQYDLAKEESLSLKAIVKSYNGTEMTIEPEVIVLDGQDSIELNGSSVTAKKAGVAHVLLRYTSTMEVNNTYDIYTQPVTLKVAGAIPAAPT</sequence>
<protein>
    <submittedName>
        <fullName evidence="3">DUF1080 domain-containing protein</fullName>
    </submittedName>
</protein>
<feature type="chain" id="PRO_5037516911" evidence="1">
    <location>
        <begin position="34"/>
        <end position="1396"/>
    </location>
</feature>
<dbReference type="Gene3D" id="2.60.40.1080">
    <property type="match status" value="1"/>
</dbReference>
<feature type="non-terminal residue" evidence="3">
    <location>
        <position position="1396"/>
    </location>
</feature>
<feature type="signal peptide" evidence="1">
    <location>
        <begin position="1"/>
        <end position="33"/>
    </location>
</feature>
<feature type="domain" description="GP-PDE" evidence="2">
    <location>
        <begin position="1057"/>
        <end position="1298"/>
    </location>
</feature>
<evidence type="ECO:0000313" key="3">
    <source>
        <dbReference type="EMBL" id="NOU96742.1"/>
    </source>
</evidence>
<organism evidence="3 4">
    <name type="scientific">Paenibacillus foliorum</name>
    <dbReference type="NCBI Taxonomy" id="2654974"/>
    <lineage>
        <taxon>Bacteria</taxon>
        <taxon>Bacillati</taxon>
        <taxon>Bacillota</taxon>
        <taxon>Bacilli</taxon>
        <taxon>Bacillales</taxon>
        <taxon>Paenibacillaceae</taxon>
        <taxon>Paenibacillus</taxon>
    </lineage>
</organism>
<evidence type="ECO:0000313" key="4">
    <source>
        <dbReference type="Proteomes" id="UP000641588"/>
    </source>
</evidence>
<dbReference type="Gene3D" id="3.20.20.190">
    <property type="entry name" value="Phosphatidylinositol (PI) phosphodiesterase"/>
    <property type="match status" value="2"/>
</dbReference>
<dbReference type="Gene3D" id="2.60.40.1190">
    <property type="match status" value="1"/>
</dbReference>
<dbReference type="InterPro" id="IPR017946">
    <property type="entry name" value="PLC-like_Pdiesterase_TIM-brl"/>
</dbReference>
<dbReference type="GO" id="GO:0030246">
    <property type="term" value="F:carbohydrate binding"/>
    <property type="evidence" value="ECO:0007669"/>
    <property type="project" value="InterPro"/>
</dbReference>
<dbReference type="InterPro" id="IPR010502">
    <property type="entry name" value="Carb-bd_dom_fam9"/>
</dbReference>
<dbReference type="GO" id="GO:0016052">
    <property type="term" value="P:carbohydrate catabolic process"/>
    <property type="evidence" value="ECO:0007669"/>
    <property type="project" value="InterPro"/>
</dbReference>
<dbReference type="SUPFAM" id="SSF51695">
    <property type="entry name" value="PLC-like phosphodiesterases"/>
    <property type="match status" value="2"/>
</dbReference>
<proteinExistence type="predicted"/>
<keyword evidence="1" id="KW-0732">Signal</keyword>
<dbReference type="PANTHER" id="PTHR46211:SF1">
    <property type="entry name" value="GLYCEROPHOSPHODIESTER PHOSPHODIESTERASE, CYTOPLASMIC"/>
    <property type="match status" value="1"/>
</dbReference>
<gene>
    <name evidence="3" type="ORF">GC093_26495</name>
</gene>
<dbReference type="SUPFAM" id="SSF49344">
    <property type="entry name" value="CBD9-like"/>
    <property type="match status" value="1"/>
</dbReference>
<evidence type="ECO:0000259" key="2">
    <source>
        <dbReference type="PROSITE" id="PS51704"/>
    </source>
</evidence>
<keyword evidence="4" id="KW-1185">Reference proteome</keyword>
<dbReference type="GO" id="GO:0006629">
    <property type="term" value="P:lipid metabolic process"/>
    <property type="evidence" value="ECO:0007669"/>
    <property type="project" value="InterPro"/>
</dbReference>
<evidence type="ECO:0000256" key="1">
    <source>
        <dbReference type="SAM" id="SignalP"/>
    </source>
</evidence>
<dbReference type="Pfam" id="PF06452">
    <property type="entry name" value="CBM9_1"/>
    <property type="match status" value="1"/>
</dbReference>
<accession>A0A972K569</accession>
<dbReference type="Gene3D" id="2.60.120.560">
    <property type="entry name" value="Exo-inulinase, domain 1"/>
    <property type="match status" value="2"/>
</dbReference>
<dbReference type="PANTHER" id="PTHR46211">
    <property type="entry name" value="GLYCEROPHOSPHORYL DIESTER PHOSPHODIESTERASE"/>
    <property type="match status" value="1"/>
</dbReference>
<dbReference type="GO" id="GO:0008081">
    <property type="term" value="F:phosphoric diester hydrolase activity"/>
    <property type="evidence" value="ECO:0007669"/>
    <property type="project" value="InterPro"/>
</dbReference>
<dbReference type="InterPro" id="IPR010496">
    <property type="entry name" value="AL/BT2_dom"/>
</dbReference>
<reference evidence="3" key="1">
    <citation type="submission" date="2019-10" db="EMBL/GenBank/DDBJ databases">
        <title>Description of Paenibacillus glebae sp. nov.</title>
        <authorList>
            <person name="Carlier A."/>
            <person name="Qi S."/>
        </authorList>
    </citation>
    <scope>NUCLEOTIDE SEQUENCE</scope>
    <source>
        <strain evidence="3">LMG 31456</strain>
    </source>
</reference>
<dbReference type="Proteomes" id="UP000641588">
    <property type="component" value="Unassembled WGS sequence"/>
</dbReference>